<sequence length="502" mass="57670">MDRTLRLCLFVAVCSYLKGGGCSEAEHRLYEELFANYNNIIRPVENVSDPVFIWFEVSLSQLVKVDEVNQIMETNLWLRHMWNDYKLKWNPEDYGGVQFIRVPSQKIWKPDIVLYNNAVGDFQADDKTKAILNYTGNVTWMPPAIFKSSCKIDVTYFPFDYQNCTMKFGSWSYDKAEIDLVLVGSTMNLKDYWESGEWAIINAPGYKHDIKYNCCEAVYTDITYSLYIRRLPLFYTINMIIPCLLISFLTVLVFYLPSDCGEKVTLCISVLLSLTVFLLVITETIPSTSLVIPLIGEYLLFTMIFVTLSIVITVFVLNVHYRTPRTHTMPKWVKAIFLHFLPRIMFMTRPAGEDDDSPKPKASNGTELSQLNSASLPEAKCRREGYLPREAACCCCQTQDVKFVKASSNLTRSSSSESVDVLFPFSVLSPEMREAIESVKYIAENMRLQNEAKETQDDWKYVAMVIDRIFLWVFILVCILGTAGLFLQPLMMTDEVYTKPTL</sequence>
<name>A0ACB8E5J3_9SAUR</name>
<keyword evidence="2" id="KW-1185">Reference proteome</keyword>
<keyword evidence="1" id="KW-0675">Receptor</keyword>
<gene>
    <name evidence="1" type="primary">CHRNA3</name>
    <name evidence="1" type="ORF">K3G42_005820</name>
</gene>
<dbReference type="Proteomes" id="UP000827872">
    <property type="component" value="Linkage Group LG17"/>
</dbReference>
<proteinExistence type="predicted"/>
<organism evidence="1 2">
    <name type="scientific">Sphaerodactylus townsendi</name>
    <dbReference type="NCBI Taxonomy" id="933632"/>
    <lineage>
        <taxon>Eukaryota</taxon>
        <taxon>Metazoa</taxon>
        <taxon>Chordata</taxon>
        <taxon>Craniata</taxon>
        <taxon>Vertebrata</taxon>
        <taxon>Euteleostomi</taxon>
        <taxon>Lepidosauria</taxon>
        <taxon>Squamata</taxon>
        <taxon>Bifurcata</taxon>
        <taxon>Gekkota</taxon>
        <taxon>Sphaerodactylidae</taxon>
        <taxon>Sphaerodactylus</taxon>
    </lineage>
</organism>
<protein>
    <submittedName>
        <fullName evidence="1">Neuronal acetylcholine receptor subunit alpha-3</fullName>
    </submittedName>
</protein>
<comment type="caution">
    <text evidence="1">The sequence shown here is derived from an EMBL/GenBank/DDBJ whole genome shotgun (WGS) entry which is preliminary data.</text>
</comment>
<reference evidence="1" key="1">
    <citation type="submission" date="2021-08" db="EMBL/GenBank/DDBJ databases">
        <title>The first chromosome-level gecko genome reveals the dynamic sex chromosomes of Neotropical dwarf geckos (Sphaerodactylidae: Sphaerodactylus).</title>
        <authorList>
            <person name="Pinto B.J."/>
            <person name="Keating S.E."/>
            <person name="Gamble T."/>
        </authorList>
    </citation>
    <scope>NUCLEOTIDE SEQUENCE</scope>
    <source>
        <strain evidence="1">TG3544</strain>
    </source>
</reference>
<accession>A0ACB8E5J3</accession>
<evidence type="ECO:0000313" key="1">
    <source>
        <dbReference type="EMBL" id="KAH7987471.1"/>
    </source>
</evidence>
<dbReference type="EMBL" id="CM037630">
    <property type="protein sequence ID" value="KAH7987471.1"/>
    <property type="molecule type" value="Genomic_DNA"/>
</dbReference>
<evidence type="ECO:0000313" key="2">
    <source>
        <dbReference type="Proteomes" id="UP000827872"/>
    </source>
</evidence>